<evidence type="ECO:0000256" key="13">
    <source>
        <dbReference type="SAM" id="MobiDB-lite"/>
    </source>
</evidence>
<sequence length="197" mass="21345">MATTRFSCTLLDAKRSTNSRAKRYRGPQGRNPRVDSPVPAHSFRPRSSRDPTDTPPGVLMLGQTPVFPRIFGHEAGGVGEGVTDLAPGDHVLPVFTGECGECAHCKSQESNMCDILRINTDRGVMIGDGQSRFSINGKPIYHFLGTSTFSEYTVIHVGCLAKINPSAPLDKVCVVSCGISTGDVWDLWSVCYIGHCF</sequence>
<keyword evidence="9" id="KW-0560">Oxidoreductase</keyword>
<keyword evidence="8" id="KW-0862">Zinc</keyword>
<comment type="subcellular location">
    <subcellularLocation>
        <location evidence="2">Cytoplasm</location>
    </subcellularLocation>
</comment>
<evidence type="ECO:0000313" key="15">
    <source>
        <dbReference type="EMBL" id="RRT54921.1"/>
    </source>
</evidence>
<dbReference type="Proteomes" id="UP000287651">
    <property type="component" value="Unassembled WGS sequence"/>
</dbReference>
<evidence type="ECO:0000256" key="10">
    <source>
        <dbReference type="ARBA" id="ARBA00023027"/>
    </source>
</evidence>
<evidence type="ECO:0000256" key="11">
    <source>
        <dbReference type="ARBA" id="ARBA00049164"/>
    </source>
</evidence>
<evidence type="ECO:0000256" key="7">
    <source>
        <dbReference type="ARBA" id="ARBA00022723"/>
    </source>
</evidence>
<accession>A0A426YTC6</accession>
<feature type="domain" description="Alcohol dehydrogenase-like N-terminal" evidence="14">
    <location>
        <begin position="62"/>
        <end position="163"/>
    </location>
</feature>
<evidence type="ECO:0000256" key="6">
    <source>
        <dbReference type="ARBA" id="ARBA00022490"/>
    </source>
</evidence>
<dbReference type="Pfam" id="PF08240">
    <property type="entry name" value="ADH_N"/>
    <property type="match status" value="1"/>
</dbReference>
<dbReference type="PANTHER" id="PTHR43880:SF9">
    <property type="entry name" value="ALCOHOL DEHYDROGENASE 1"/>
    <property type="match status" value="1"/>
</dbReference>
<comment type="catalytic activity">
    <reaction evidence="11">
        <text>a secondary alcohol + NAD(+) = a ketone + NADH + H(+)</text>
        <dbReference type="Rhea" id="RHEA:10740"/>
        <dbReference type="ChEBI" id="CHEBI:15378"/>
        <dbReference type="ChEBI" id="CHEBI:17087"/>
        <dbReference type="ChEBI" id="CHEBI:35681"/>
        <dbReference type="ChEBI" id="CHEBI:57540"/>
        <dbReference type="ChEBI" id="CHEBI:57945"/>
        <dbReference type="EC" id="1.1.1.1"/>
    </reaction>
</comment>
<dbReference type="GO" id="GO:0008270">
    <property type="term" value="F:zinc ion binding"/>
    <property type="evidence" value="ECO:0007669"/>
    <property type="project" value="TreeGrafter"/>
</dbReference>
<evidence type="ECO:0000313" key="16">
    <source>
        <dbReference type="Proteomes" id="UP000287651"/>
    </source>
</evidence>
<evidence type="ECO:0000256" key="5">
    <source>
        <dbReference type="ARBA" id="ARBA00013190"/>
    </source>
</evidence>
<comment type="similarity">
    <text evidence="3">Belongs to the zinc-containing alcohol dehydrogenase family.</text>
</comment>
<evidence type="ECO:0000256" key="3">
    <source>
        <dbReference type="ARBA" id="ARBA00008072"/>
    </source>
</evidence>
<reference evidence="15 16" key="1">
    <citation type="journal article" date="2014" name="Agronomy (Basel)">
        <title>A Draft Genome Sequence for Ensete ventricosum, the Drought-Tolerant Tree Against Hunger.</title>
        <authorList>
            <person name="Harrison J."/>
            <person name="Moore K.A."/>
            <person name="Paszkiewicz K."/>
            <person name="Jones T."/>
            <person name="Grant M."/>
            <person name="Ambacheew D."/>
            <person name="Muzemil S."/>
            <person name="Studholme D.J."/>
        </authorList>
    </citation>
    <scope>NUCLEOTIDE SEQUENCE [LARGE SCALE GENOMIC DNA]</scope>
</reference>
<dbReference type="AlphaFoldDB" id="A0A426YTC6"/>
<dbReference type="EC" id="1.1.1.1" evidence="5"/>
<dbReference type="Gene3D" id="3.90.180.10">
    <property type="entry name" value="Medium-chain alcohol dehydrogenases, catalytic domain"/>
    <property type="match status" value="1"/>
</dbReference>
<comment type="caution">
    <text evidence="15">The sequence shown here is derived from an EMBL/GenBank/DDBJ whole genome shotgun (WGS) entry which is preliminary data.</text>
</comment>
<gene>
    <name evidence="15" type="ORF">B296_00042744</name>
</gene>
<dbReference type="SUPFAM" id="SSF50129">
    <property type="entry name" value="GroES-like"/>
    <property type="match status" value="1"/>
</dbReference>
<evidence type="ECO:0000256" key="4">
    <source>
        <dbReference type="ARBA" id="ARBA00011738"/>
    </source>
</evidence>
<organism evidence="15 16">
    <name type="scientific">Ensete ventricosum</name>
    <name type="common">Abyssinian banana</name>
    <name type="synonym">Musa ensete</name>
    <dbReference type="NCBI Taxonomy" id="4639"/>
    <lineage>
        <taxon>Eukaryota</taxon>
        <taxon>Viridiplantae</taxon>
        <taxon>Streptophyta</taxon>
        <taxon>Embryophyta</taxon>
        <taxon>Tracheophyta</taxon>
        <taxon>Spermatophyta</taxon>
        <taxon>Magnoliopsida</taxon>
        <taxon>Liliopsida</taxon>
        <taxon>Zingiberales</taxon>
        <taxon>Musaceae</taxon>
        <taxon>Ensete</taxon>
    </lineage>
</organism>
<feature type="region of interest" description="Disordered" evidence="13">
    <location>
        <begin position="1"/>
        <end position="57"/>
    </location>
</feature>
<dbReference type="GO" id="GO:0004022">
    <property type="term" value="F:alcohol dehydrogenase (NAD+) activity"/>
    <property type="evidence" value="ECO:0007669"/>
    <property type="project" value="UniProtKB-EC"/>
</dbReference>
<dbReference type="GO" id="GO:0005829">
    <property type="term" value="C:cytosol"/>
    <property type="evidence" value="ECO:0007669"/>
    <property type="project" value="TreeGrafter"/>
</dbReference>
<keyword evidence="7" id="KW-0479">Metal-binding</keyword>
<comment type="subunit">
    <text evidence="4">Homodimer.</text>
</comment>
<evidence type="ECO:0000256" key="9">
    <source>
        <dbReference type="ARBA" id="ARBA00023002"/>
    </source>
</evidence>
<dbReference type="FunFam" id="3.90.180.10:FF:000067">
    <property type="entry name" value="alcohol dehydrogenase 1-like isoform X1"/>
    <property type="match status" value="1"/>
</dbReference>
<evidence type="ECO:0000259" key="14">
    <source>
        <dbReference type="Pfam" id="PF08240"/>
    </source>
</evidence>
<comment type="cofactor">
    <cofactor evidence="1">
        <name>Zn(2+)</name>
        <dbReference type="ChEBI" id="CHEBI:29105"/>
    </cofactor>
</comment>
<dbReference type="InterPro" id="IPR013154">
    <property type="entry name" value="ADH-like_N"/>
</dbReference>
<dbReference type="PANTHER" id="PTHR43880">
    <property type="entry name" value="ALCOHOL DEHYDROGENASE"/>
    <property type="match status" value="1"/>
</dbReference>
<name>A0A426YTC6_ENSVE</name>
<dbReference type="EMBL" id="AMZH03010345">
    <property type="protein sequence ID" value="RRT54921.1"/>
    <property type="molecule type" value="Genomic_DNA"/>
</dbReference>
<keyword evidence="10" id="KW-0520">NAD</keyword>
<evidence type="ECO:0000256" key="8">
    <source>
        <dbReference type="ARBA" id="ARBA00022833"/>
    </source>
</evidence>
<dbReference type="InterPro" id="IPR011032">
    <property type="entry name" value="GroES-like_sf"/>
</dbReference>
<evidence type="ECO:0000256" key="1">
    <source>
        <dbReference type="ARBA" id="ARBA00001947"/>
    </source>
</evidence>
<comment type="catalytic activity">
    <reaction evidence="12">
        <text>a primary alcohol + NAD(+) = an aldehyde + NADH + H(+)</text>
        <dbReference type="Rhea" id="RHEA:10736"/>
        <dbReference type="ChEBI" id="CHEBI:15378"/>
        <dbReference type="ChEBI" id="CHEBI:15734"/>
        <dbReference type="ChEBI" id="CHEBI:17478"/>
        <dbReference type="ChEBI" id="CHEBI:57540"/>
        <dbReference type="ChEBI" id="CHEBI:57945"/>
        <dbReference type="EC" id="1.1.1.1"/>
    </reaction>
</comment>
<dbReference type="GO" id="GO:0051903">
    <property type="term" value="F:S-(hydroxymethyl)glutathione dehydrogenase [NAD(P)+] activity"/>
    <property type="evidence" value="ECO:0007669"/>
    <property type="project" value="TreeGrafter"/>
</dbReference>
<keyword evidence="6" id="KW-0963">Cytoplasm</keyword>
<dbReference type="GO" id="GO:0046294">
    <property type="term" value="P:formaldehyde catabolic process"/>
    <property type="evidence" value="ECO:0007669"/>
    <property type="project" value="TreeGrafter"/>
</dbReference>
<evidence type="ECO:0000256" key="12">
    <source>
        <dbReference type="ARBA" id="ARBA00049243"/>
    </source>
</evidence>
<evidence type="ECO:0000256" key="2">
    <source>
        <dbReference type="ARBA" id="ARBA00004496"/>
    </source>
</evidence>
<proteinExistence type="inferred from homology"/>
<protein>
    <recommendedName>
        <fullName evidence="5">alcohol dehydrogenase</fullName>
        <ecNumber evidence="5">1.1.1.1</ecNumber>
    </recommendedName>
</protein>